<evidence type="ECO:0000313" key="7">
    <source>
        <dbReference type="Proteomes" id="UP000663832"/>
    </source>
</evidence>
<dbReference type="AlphaFoldDB" id="A0A815FME1"/>
<dbReference type="OrthoDB" id="10293936at2759"/>
<evidence type="ECO:0000256" key="3">
    <source>
        <dbReference type="ARBA" id="ARBA00023180"/>
    </source>
</evidence>
<evidence type="ECO:0008006" key="8">
    <source>
        <dbReference type="Google" id="ProtNLM"/>
    </source>
</evidence>
<dbReference type="Gene3D" id="2.120.10.30">
    <property type="entry name" value="TolB, C-terminal domain"/>
    <property type="match status" value="2"/>
</dbReference>
<evidence type="ECO:0000256" key="4">
    <source>
        <dbReference type="PROSITE-ProRule" id="PRU00504"/>
    </source>
</evidence>
<keyword evidence="2" id="KW-0677">Repeat</keyword>
<keyword evidence="1" id="KW-0732">Signal</keyword>
<dbReference type="PANTHER" id="PTHR10680:SF14">
    <property type="entry name" value="PEPTIDYL-GLYCINE ALPHA-AMIDATING MONOOXYGENASE"/>
    <property type="match status" value="1"/>
</dbReference>
<dbReference type="SUPFAM" id="SSF101898">
    <property type="entry name" value="NHL repeat"/>
    <property type="match status" value="1"/>
</dbReference>
<keyword evidence="5" id="KW-0472">Membrane</keyword>
<accession>A0A815FME1</accession>
<comment type="caution">
    <text evidence="6">The sequence shown here is derived from an EMBL/GenBank/DDBJ whole genome shotgun (WGS) entry which is preliminary data.</text>
</comment>
<reference evidence="6" key="1">
    <citation type="submission" date="2021-02" db="EMBL/GenBank/DDBJ databases">
        <authorList>
            <person name="Nowell W R."/>
        </authorList>
    </citation>
    <scope>NUCLEOTIDE SEQUENCE</scope>
</reference>
<keyword evidence="5" id="KW-0812">Transmembrane</keyword>
<evidence type="ECO:0000256" key="1">
    <source>
        <dbReference type="ARBA" id="ARBA00022729"/>
    </source>
</evidence>
<dbReference type="InterPro" id="IPR001258">
    <property type="entry name" value="NHL_repeat"/>
</dbReference>
<protein>
    <recommendedName>
        <fullName evidence="8">NHL repeat containing protein</fullName>
    </recommendedName>
</protein>
<evidence type="ECO:0000256" key="2">
    <source>
        <dbReference type="ARBA" id="ARBA00022737"/>
    </source>
</evidence>
<dbReference type="PROSITE" id="PS51125">
    <property type="entry name" value="NHL"/>
    <property type="match status" value="1"/>
</dbReference>
<proteinExistence type="predicted"/>
<keyword evidence="3" id="KW-0325">Glycoprotein</keyword>
<keyword evidence="5" id="KW-1133">Transmembrane helix</keyword>
<dbReference type="Proteomes" id="UP000663832">
    <property type="component" value="Unassembled WGS sequence"/>
</dbReference>
<dbReference type="EMBL" id="CAJNOM010000290">
    <property type="protein sequence ID" value="CAF1325295.1"/>
    <property type="molecule type" value="Genomic_DNA"/>
</dbReference>
<dbReference type="InterPro" id="IPR011042">
    <property type="entry name" value="6-blade_b-propeller_TolB-like"/>
</dbReference>
<feature type="transmembrane region" description="Helical" evidence="5">
    <location>
        <begin position="33"/>
        <end position="57"/>
    </location>
</feature>
<dbReference type="CDD" id="cd05819">
    <property type="entry name" value="NHL"/>
    <property type="match status" value="1"/>
</dbReference>
<keyword evidence="7" id="KW-1185">Reference proteome</keyword>
<dbReference type="PANTHER" id="PTHR10680">
    <property type="entry name" value="PEPTIDYL-GLYCINE ALPHA-AMIDATING MONOOXYGENASE"/>
    <property type="match status" value="1"/>
</dbReference>
<evidence type="ECO:0000313" key="6">
    <source>
        <dbReference type="EMBL" id="CAF1325295.1"/>
    </source>
</evidence>
<gene>
    <name evidence="6" type="ORF">QVE165_LOCUS32575</name>
</gene>
<feature type="repeat" description="NHL" evidence="4">
    <location>
        <begin position="361"/>
        <end position="391"/>
    </location>
</feature>
<organism evidence="6 7">
    <name type="scientific">Adineta steineri</name>
    <dbReference type="NCBI Taxonomy" id="433720"/>
    <lineage>
        <taxon>Eukaryota</taxon>
        <taxon>Metazoa</taxon>
        <taxon>Spiralia</taxon>
        <taxon>Gnathifera</taxon>
        <taxon>Rotifera</taxon>
        <taxon>Eurotatoria</taxon>
        <taxon>Bdelloidea</taxon>
        <taxon>Adinetida</taxon>
        <taxon>Adinetidae</taxon>
        <taxon>Adineta</taxon>
    </lineage>
</organism>
<sequence>MNDNFHSISDKITPTSTDQSRISYINILKRKEFVWITFGVIIILLIVSISILLPFIMAKNKNISQITTITTTITTTMTTTTTEDLLFTSMSNNNYLKWKLDFSIVAGGNGYGTNLNQASLTRGIYIDDDNQTIYITQYNSDRIVGWKFGEKSGEVVAGGNKQGNKLNQLNNPSDVTVDKKNNLLIICDQGNERVVQWSRQKQIDPKIIIDEIKCNGVTIDIDGNIYVSEGETHSVKRLKPGETKVTTVAGENGCGYNINQLNNPAYIFVDEQYSIYVSDHEYGRVTKWIKNAKEGIIVAKEQTPEYSHSPTFYPCGMAVDHFGNVYVSDSHHRRIVRWSKESKECYIVMNGGNSEHPPILFNTPEAISLDGEGNLYIADSQDNQIVKFDVDVN</sequence>
<evidence type="ECO:0000256" key="5">
    <source>
        <dbReference type="SAM" id="Phobius"/>
    </source>
</evidence>
<name>A0A815FME1_9BILA</name>